<name>A0A1R3HLL7_COCAP</name>
<evidence type="ECO:0000313" key="2">
    <source>
        <dbReference type="Proteomes" id="UP000188268"/>
    </source>
</evidence>
<organism evidence="1 2">
    <name type="scientific">Corchorus capsularis</name>
    <name type="common">Jute</name>
    <dbReference type="NCBI Taxonomy" id="210143"/>
    <lineage>
        <taxon>Eukaryota</taxon>
        <taxon>Viridiplantae</taxon>
        <taxon>Streptophyta</taxon>
        <taxon>Embryophyta</taxon>
        <taxon>Tracheophyta</taxon>
        <taxon>Spermatophyta</taxon>
        <taxon>Magnoliopsida</taxon>
        <taxon>eudicotyledons</taxon>
        <taxon>Gunneridae</taxon>
        <taxon>Pentapetalae</taxon>
        <taxon>rosids</taxon>
        <taxon>malvids</taxon>
        <taxon>Malvales</taxon>
        <taxon>Malvaceae</taxon>
        <taxon>Grewioideae</taxon>
        <taxon>Apeibeae</taxon>
        <taxon>Corchorus</taxon>
    </lineage>
</organism>
<proteinExistence type="predicted"/>
<evidence type="ECO:0000313" key="1">
    <source>
        <dbReference type="EMBL" id="OMO71198.1"/>
    </source>
</evidence>
<dbReference type="Proteomes" id="UP000188268">
    <property type="component" value="Unassembled WGS sequence"/>
</dbReference>
<accession>A0A1R3HLL7</accession>
<reference evidence="1 2" key="1">
    <citation type="submission" date="2013-09" db="EMBL/GenBank/DDBJ databases">
        <title>Corchorus capsularis genome sequencing.</title>
        <authorList>
            <person name="Alam M."/>
            <person name="Haque M.S."/>
            <person name="Islam M.S."/>
            <person name="Emdad E.M."/>
            <person name="Islam M.M."/>
            <person name="Ahmed B."/>
            <person name="Halim A."/>
            <person name="Hossen Q.M.M."/>
            <person name="Hossain M.Z."/>
            <person name="Ahmed R."/>
            <person name="Khan M.M."/>
            <person name="Islam R."/>
            <person name="Rashid M.M."/>
            <person name="Khan S.A."/>
            <person name="Rahman M.S."/>
            <person name="Alam M."/>
        </authorList>
    </citation>
    <scope>NUCLEOTIDE SEQUENCE [LARGE SCALE GENOMIC DNA]</scope>
    <source>
        <strain evidence="2">cv. CVL-1</strain>
        <tissue evidence="1">Whole seedling</tissue>
    </source>
</reference>
<sequence length="31" mass="3359">MAYCLVRGQTPMKLAIPIQHYGANGTARLAI</sequence>
<dbReference type="Gramene" id="OMO71198">
    <property type="protein sequence ID" value="OMO71198"/>
    <property type="gene ID" value="CCACVL1_18371"/>
</dbReference>
<dbReference type="EMBL" id="AWWV01011688">
    <property type="protein sequence ID" value="OMO71198.1"/>
    <property type="molecule type" value="Genomic_DNA"/>
</dbReference>
<protein>
    <submittedName>
        <fullName evidence="1">Uncharacterized protein</fullName>
    </submittedName>
</protein>
<keyword evidence="2" id="KW-1185">Reference proteome</keyword>
<comment type="caution">
    <text evidence="1">The sequence shown here is derived from an EMBL/GenBank/DDBJ whole genome shotgun (WGS) entry which is preliminary data.</text>
</comment>
<gene>
    <name evidence="1" type="ORF">CCACVL1_18371</name>
</gene>
<dbReference type="AlphaFoldDB" id="A0A1R3HLL7"/>